<keyword evidence="11" id="KW-1185">Reference proteome</keyword>
<comment type="subcellular location">
    <subcellularLocation>
        <location evidence="1">Cell outer membrane</location>
    </subcellularLocation>
</comment>
<protein>
    <submittedName>
        <fullName evidence="10">Outer membrane protein</fullName>
    </submittedName>
</protein>
<keyword evidence="8" id="KW-0175">Coiled coil</keyword>
<dbReference type="InterPro" id="IPR003423">
    <property type="entry name" value="OMP_efflux"/>
</dbReference>
<evidence type="ECO:0000313" key="10">
    <source>
        <dbReference type="EMBL" id="SEL49798.1"/>
    </source>
</evidence>
<evidence type="ECO:0000256" key="5">
    <source>
        <dbReference type="ARBA" id="ARBA00022692"/>
    </source>
</evidence>
<evidence type="ECO:0000256" key="4">
    <source>
        <dbReference type="ARBA" id="ARBA00022452"/>
    </source>
</evidence>
<dbReference type="RefSeq" id="WP_071873403.1">
    <property type="nucleotide sequence ID" value="NZ_FOAS01000013.1"/>
</dbReference>
<keyword evidence="9" id="KW-0732">Signal</keyword>
<comment type="similarity">
    <text evidence="2">Belongs to the outer membrane factor (OMF) (TC 1.B.17) family.</text>
</comment>
<dbReference type="GO" id="GO:0015288">
    <property type="term" value="F:porin activity"/>
    <property type="evidence" value="ECO:0007669"/>
    <property type="project" value="TreeGrafter"/>
</dbReference>
<dbReference type="SUPFAM" id="SSF56954">
    <property type="entry name" value="Outer membrane efflux proteins (OEP)"/>
    <property type="match status" value="1"/>
</dbReference>
<dbReference type="STRING" id="1429083.GCA_001885685_00822"/>
<keyword evidence="6" id="KW-0472">Membrane</keyword>
<gene>
    <name evidence="10" type="ORF">SAMN05216214_11323</name>
</gene>
<evidence type="ECO:0000256" key="8">
    <source>
        <dbReference type="SAM" id="Coils"/>
    </source>
</evidence>
<evidence type="ECO:0000313" key="11">
    <source>
        <dbReference type="Proteomes" id="UP000185766"/>
    </source>
</evidence>
<evidence type="ECO:0000256" key="9">
    <source>
        <dbReference type="SAM" id="SignalP"/>
    </source>
</evidence>
<dbReference type="NCBIfam" id="TIGR01844">
    <property type="entry name" value="type_I_sec_TolC"/>
    <property type="match status" value="1"/>
</dbReference>
<dbReference type="InterPro" id="IPR051906">
    <property type="entry name" value="TolC-like"/>
</dbReference>
<feature type="signal peptide" evidence="9">
    <location>
        <begin position="1"/>
        <end position="20"/>
    </location>
</feature>
<dbReference type="PANTHER" id="PTHR30026:SF20">
    <property type="entry name" value="OUTER MEMBRANE PROTEIN TOLC"/>
    <property type="match status" value="1"/>
</dbReference>
<dbReference type="AlphaFoldDB" id="A0A1H7QPZ8"/>
<keyword evidence="5" id="KW-0812">Transmembrane</keyword>
<dbReference type="GO" id="GO:0015562">
    <property type="term" value="F:efflux transmembrane transporter activity"/>
    <property type="evidence" value="ECO:0007669"/>
    <property type="project" value="InterPro"/>
</dbReference>
<dbReference type="Pfam" id="PF02321">
    <property type="entry name" value="OEP"/>
    <property type="match status" value="2"/>
</dbReference>
<evidence type="ECO:0000256" key="3">
    <source>
        <dbReference type="ARBA" id="ARBA00022448"/>
    </source>
</evidence>
<dbReference type="PANTHER" id="PTHR30026">
    <property type="entry name" value="OUTER MEMBRANE PROTEIN TOLC"/>
    <property type="match status" value="1"/>
</dbReference>
<keyword evidence="3" id="KW-0813">Transport</keyword>
<evidence type="ECO:0000256" key="6">
    <source>
        <dbReference type="ARBA" id="ARBA00023136"/>
    </source>
</evidence>
<evidence type="ECO:0000256" key="1">
    <source>
        <dbReference type="ARBA" id="ARBA00004442"/>
    </source>
</evidence>
<dbReference type="Proteomes" id="UP000185766">
    <property type="component" value="Unassembled WGS sequence"/>
</dbReference>
<dbReference type="EMBL" id="FOAS01000013">
    <property type="protein sequence ID" value="SEL49798.1"/>
    <property type="molecule type" value="Genomic_DNA"/>
</dbReference>
<name>A0A1H7QPZ8_9GAMM</name>
<feature type="coiled-coil region" evidence="8">
    <location>
        <begin position="327"/>
        <end position="369"/>
    </location>
</feature>
<evidence type="ECO:0000256" key="2">
    <source>
        <dbReference type="ARBA" id="ARBA00007613"/>
    </source>
</evidence>
<keyword evidence="7" id="KW-0998">Cell outer membrane</keyword>
<reference evidence="10 11" key="1">
    <citation type="submission" date="2016-10" db="EMBL/GenBank/DDBJ databases">
        <authorList>
            <person name="de Groot N.N."/>
        </authorList>
    </citation>
    <scope>NUCLEOTIDE SEQUENCE [LARGE SCALE GENOMIC DNA]</scope>
    <source>
        <strain evidence="10 11">JCM 19513</strain>
    </source>
</reference>
<accession>A0A1H7QPZ8</accession>
<dbReference type="GO" id="GO:0009279">
    <property type="term" value="C:cell outer membrane"/>
    <property type="evidence" value="ECO:0007669"/>
    <property type="project" value="UniProtKB-SubCell"/>
</dbReference>
<sequence length="465" mass="50538">MLRRLSFAIALATASMAGHAETPVAGKTDLVSLYEDAVANSSDLAAARASADARKEGVPQARAGLLPQLGAGANYNDVHTDFDKSTTSNTDRSSLVYQANLTQPLFRADRWFQLQAAEAVSEQAGLEFSATAQNLILQTAEGYFAVLQAEDNLAATTAEEAAFKRQLDQARERFEVGLSDKTDVLEAQAGYDTARANRLNAANVVENALQALTRLTGKFYDQLVGMGHELPVKPPVPNDAKQWVDTALAQNLNLRASNFGVDAAGENLRQQKSGHLPTLDAVASYSQGDNDGFGLNSGIAGSATAQTSVGLQLSVPLYTGGLTSSKVREATYQLDQSEQSRESLRRQVVQNTRDQHRAVNNDIEQIQARRQTIISNQSAVEANEIGYQVGTRNIVDVLNAQRALYNSVRDYNNARYNYILNNLRLKQTAGTLSPDDLQALQQWLKRDYDAKKDFLPADLAEAGKL</sequence>
<dbReference type="GO" id="GO:1990281">
    <property type="term" value="C:efflux pump complex"/>
    <property type="evidence" value="ECO:0007669"/>
    <property type="project" value="TreeGrafter"/>
</dbReference>
<feature type="chain" id="PRO_5010347304" evidence="9">
    <location>
        <begin position="21"/>
        <end position="465"/>
    </location>
</feature>
<proteinExistence type="inferred from homology"/>
<dbReference type="Gene3D" id="1.20.1600.10">
    <property type="entry name" value="Outer membrane efflux proteins (OEP)"/>
    <property type="match status" value="1"/>
</dbReference>
<keyword evidence="4" id="KW-1134">Transmembrane beta strand</keyword>
<evidence type="ECO:0000256" key="7">
    <source>
        <dbReference type="ARBA" id="ARBA00023237"/>
    </source>
</evidence>
<organism evidence="10 11">
    <name type="scientific">Atopomonas hussainii</name>
    <dbReference type="NCBI Taxonomy" id="1429083"/>
    <lineage>
        <taxon>Bacteria</taxon>
        <taxon>Pseudomonadati</taxon>
        <taxon>Pseudomonadota</taxon>
        <taxon>Gammaproteobacteria</taxon>
        <taxon>Pseudomonadales</taxon>
        <taxon>Pseudomonadaceae</taxon>
        <taxon>Atopomonas</taxon>
    </lineage>
</organism>
<dbReference type="InterPro" id="IPR010130">
    <property type="entry name" value="T1SS_OMP_TolC"/>
</dbReference>
<dbReference type="OrthoDB" id="9813458at2"/>